<sequence>MNYRILFLFVAIYILSILTAVTIMSNSSGPTQDYTGAPGSAGNCSNCHSGLANNSGVSLDGLPGNGYELGQTYTLTLSIDNPTSTNGFQLIGLDGNNAQAGSFSSGTGSKLQPIGGRSYIEHSSPSSTGEWQFDWTAPSQDVGTVTFYASTNAADGGGTANNADEVYYDSFELQPSTATGLAEFTSEDFEIFPNPVKDYINVNGTYSNQVKRANIYTMGGKFVKAVVLNSGRVDVSDLPGGVFIFHPEGTKWTKTFVKSE</sequence>
<evidence type="ECO:0000259" key="3">
    <source>
        <dbReference type="Pfam" id="PF18962"/>
    </source>
</evidence>
<dbReference type="AlphaFoldDB" id="A0A6N6M5E8"/>
<feature type="domain" description="Secretion system C-terminal sorting" evidence="3">
    <location>
        <begin position="191"/>
        <end position="249"/>
    </location>
</feature>
<evidence type="ECO:0000259" key="2">
    <source>
        <dbReference type="Pfam" id="PF02014"/>
    </source>
</evidence>
<dbReference type="RefSeq" id="WP_151167062.1">
    <property type="nucleotide sequence ID" value="NZ_WACR01000004.1"/>
</dbReference>
<dbReference type="Gene3D" id="2.60.40.4060">
    <property type="entry name" value="Reeler domain"/>
    <property type="match status" value="1"/>
</dbReference>
<proteinExistence type="predicted"/>
<dbReference type="NCBIfam" id="NF041895">
    <property type="entry name" value="choice_anch_V"/>
    <property type="match status" value="1"/>
</dbReference>
<dbReference type="OrthoDB" id="1377410at2"/>
<evidence type="ECO:0000313" key="4">
    <source>
        <dbReference type="EMBL" id="KAB1064743.1"/>
    </source>
</evidence>
<dbReference type="EMBL" id="WACR01000004">
    <property type="protein sequence ID" value="KAB1064743.1"/>
    <property type="molecule type" value="Genomic_DNA"/>
</dbReference>
<protein>
    <submittedName>
        <fullName evidence="4">T9SS type A sorting domain-containing protein</fullName>
    </submittedName>
</protein>
<reference evidence="4 5" key="1">
    <citation type="submission" date="2019-09" db="EMBL/GenBank/DDBJ databases">
        <title>Genomes of Cryomorphaceae.</title>
        <authorList>
            <person name="Bowman J.P."/>
        </authorList>
    </citation>
    <scope>NUCLEOTIDE SEQUENCE [LARGE SCALE GENOMIC DNA]</scope>
    <source>
        <strain evidence="4 5">KCTC 52047</strain>
    </source>
</reference>
<dbReference type="Proteomes" id="UP000435357">
    <property type="component" value="Unassembled WGS sequence"/>
</dbReference>
<dbReference type="Pfam" id="PF18962">
    <property type="entry name" value="Por_Secre_tail"/>
    <property type="match status" value="1"/>
</dbReference>
<accession>A0A6N6M5E8</accession>
<comment type="caution">
    <text evidence="4">The sequence shown here is derived from an EMBL/GenBank/DDBJ whole genome shotgun (WGS) entry which is preliminary data.</text>
</comment>
<dbReference type="Pfam" id="PF02014">
    <property type="entry name" value="Reeler"/>
    <property type="match status" value="1"/>
</dbReference>
<keyword evidence="1" id="KW-0732">Signal</keyword>
<dbReference type="NCBIfam" id="TIGR04183">
    <property type="entry name" value="Por_Secre_tail"/>
    <property type="match status" value="1"/>
</dbReference>
<name>A0A6N6M5E8_9FLAO</name>
<gene>
    <name evidence="4" type="ORF">F3059_05145</name>
</gene>
<dbReference type="InterPro" id="IPR042307">
    <property type="entry name" value="Reeler_sf"/>
</dbReference>
<dbReference type="InterPro" id="IPR026444">
    <property type="entry name" value="Secre_tail"/>
</dbReference>
<evidence type="ECO:0000256" key="1">
    <source>
        <dbReference type="ARBA" id="ARBA00022729"/>
    </source>
</evidence>
<organism evidence="4 5">
    <name type="scientific">Salibacter halophilus</name>
    <dbReference type="NCBI Taxonomy" id="1803916"/>
    <lineage>
        <taxon>Bacteria</taxon>
        <taxon>Pseudomonadati</taxon>
        <taxon>Bacteroidota</taxon>
        <taxon>Flavobacteriia</taxon>
        <taxon>Flavobacteriales</taxon>
        <taxon>Salibacteraceae</taxon>
        <taxon>Salibacter</taxon>
    </lineage>
</organism>
<dbReference type="CDD" id="cd08544">
    <property type="entry name" value="Reeler"/>
    <property type="match status" value="1"/>
</dbReference>
<keyword evidence="5" id="KW-1185">Reference proteome</keyword>
<feature type="domain" description="Reelin" evidence="2">
    <location>
        <begin position="66"/>
        <end position="150"/>
    </location>
</feature>
<evidence type="ECO:0000313" key="5">
    <source>
        <dbReference type="Proteomes" id="UP000435357"/>
    </source>
</evidence>
<dbReference type="InterPro" id="IPR002861">
    <property type="entry name" value="Reeler_dom"/>
</dbReference>